<dbReference type="InterPro" id="IPR028098">
    <property type="entry name" value="Glyco_trans_4-like_N"/>
</dbReference>
<keyword evidence="3 5" id="KW-0808">Transferase</keyword>
<sequence length="415" mass="44357">MTPSQVGTVTVPHPDGSPQRHVGLVCPYPVDAPGAVQAHVRELARSIRSAGHLVSVLAPVEGTHPRLRLALAGEGDEGADAVAADLWGLTEGIDLTVVPGTVRVPYARSVSLVSAGARAQQVVDAWLQSTEPDLVHVHEPVAPSLPLITAQRVGGRIPLVATFHSGLKPSHALAEILPVLRSALESVDARIAVSSQTRATVVETLGGDPFVIPNGVRVKRLARSEPRAPWQEGPGRPTIAFVGRSSESRKGLGLLLRALPRIIERSPGTRVFIAGPGQEHARELVARDHAELRNSIVWVGELSERDKAALLHSVSAFVAPQLQGENFGLTIVEAMASGAPVVASDLPAFRSVLRGAGRLFRAGDAEDLADVLEEVVLDPHLREEMRQTGRARAARFDWEVIGREVMAVYEVVMER</sequence>
<evidence type="ECO:0000259" key="4">
    <source>
        <dbReference type="Pfam" id="PF13439"/>
    </source>
</evidence>
<evidence type="ECO:0000256" key="3">
    <source>
        <dbReference type="ARBA" id="ARBA00022679"/>
    </source>
</evidence>
<reference evidence="5 6" key="1">
    <citation type="submission" date="2017-06" db="EMBL/GenBank/DDBJ databases">
        <authorList>
            <person name="Kim H.J."/>
            <person name="Triplett B.A."/>
        </authorList>
    </citation>
    <scope>NUCLEOTIDE SEQUENCE [LARGE SCALE GENOMIC DNA]</scope>
    <source>
        <strain evidence="5 6">DSM 22179</strain>
    </source>
</reference>
<dbReference type="Gene3D" id="3.40.50.2000">
    <property type="entry name" value="Glycogen Phosphorylase B"/>
    <property type="match status" value="2"/>
</dbReference>
<name>A0A212T2T8_9MICO</name>
<gene>
    <name evidence="5" type="ORF">SAMN05445756_0258</name>
</gene>
<dbReference type="GO" id="GO:1901137">
    <property type="term" value="P:carbohydrate derivative biosynthetic process"/>
    <property type="evidence" value="ECO:0007669"/>
    <property type="project" value="UniProtKB-ARBA"/>
</dbReference>
<protein>
    <recommendedName>
        <fullName evidence="1">D-inositol 3-phosphate glycosyltransferase</fullName>
    </recommendedName>
</protein>
<keyword evidence="2 5" id="KW-0328">Glycosyltransferase</keyword>
<feature type="domain" description="Glycosyltransferase subfamily 4-like N-terminal" evidence="4">
    <location>
        <begin position="36"/>
        <end position="219"/>
    </location>
</feature>
<dbReference type="PANTHER" id="PTHR45947">
    <property type="entry name" value="SULFOQUINOVOSYL TRANSFERASE SQD2"/>
    <property type="match status" value="1"/>
</dbReference>
<proteinExistence type="predicted"/>
<dbReference type="EMBL" id="FYEZ01000001">
    <property type="protein sequence ID" value="SNC60352.1"/>
    <property type="molecule type" value="Genomic_DNA"/>
</dbReference>
<dbReference type="OrthoDB" id="5240531at2"/>
<dbReference type="GO" id="GO:0016758">
    <property type="term" value="F:hexosyltransferase activity"/>
    <property type="evidence" value="ECO:0007669"/>
    <property type="project" value="TreeGrafter"/>
</dbReference>
<evidence type="ECO:0000313" key="6">
    <source>
        <dbReference type="Proteomes" id="UP000198122"/>
    </source>
</evidence>
<dbReference type="SUPFAM" id="SSF53756">
    <property type="entry name" value="UDP-Glycosyltransferase/glycogen phosphorylase"/>
    <property type="match status" value="1"/>
</dbReference>
<keyword evidence="6" id="KW-1185">Reference proteome</keyword>
<dbReference type="RefSeq" id="WP_088817292.1">
    <property type="nucleotide sequence ID" value="NZ_FYEZ01000001.1"/>
</dbReference>
<evidence type="ECO:0000313" key="5">
    <source>
        <dbReference type="EMBL" id="SNC60352.1"/>
    </source>
</evidence>
<dbReference type="CDD" id="cd03801">
    <property type="entry name" value="GT4_PimA-like"/>
    <property type="match status" value="1"/>
</dbReference>
<accession>A0A212T2T8</accession>
<evidence type="ECO:0000256" key="2">
    <source>
        <dbReference type="ARBA" id="ARBA00022676"/>
    </source>
</evidence>
<organism evidence="5 6">
    <name type="scientific">Kytococcus aerolatus</name>
    <dbReference type="NCBI Taxonomy" id="592308"/>
    <lineage>
        <taxon>Bacteria</taxon>
        <taxon>Bacillati</taxon>
        <taxon>Actinomycetota</taxon>
        <taxon>Actinomycetes</taxon>
        <taxon>Micrococcales</taxon>
        <taxon>Kytococcaceae</taxon>
        <taxon>Kytococcus</taxon>
    </lineage>
</organism>
<dbReference type="Pfam" id="PF13439">
    <property type="entry name" value="Glyco_transf_4"/>
    <property type="match status" value="1"/>
</dbReference>
<dbReference type="Proteomes" id="UP000198122">
    <property type="component" value="Unassembled WGS sequence"/>
</dbReference>
<dbReference type="PANTHER" id="PTHR45947:SF3">
    <property type="entry name" value="SULFOQUINOVOSYL TRANSFERASE SQD2"/>
    <property type="match status" value="1"/>
</dbReference>
<evidence type="ECO:0000256" key="1">
    <source>
        <dbReference type="ARBA" id="ARBA00021292"/>
    </source>
</evidence>
<dbReference type="Pfam" id="PF13692">
    <property type="entry name" value="Glyco_trans_1_4"/>
    <property type="match status" value="1"/>
</dbReference>
<dbReference type="AlphaFoldDB" id="A0A212T2T8"/>
<dbReference type="InterPro" id="IPR050194">
    <property type="entry name" value="Glycosyltransferase_grp1"/>
</dbReference>